<comment type="cofactor">
    <cofactor evidence="9">
        <name>Mg(2+)</name>
        <dbReference type="ChEBI" id="CHEBI:18420"/>
    </cofactor>
</comment>
<comment type="subunit">
    <text evidence="9">Homohexamer.</text>
</comment>
<evidence type="ECO:0000313" key="11">
    <source>
        <dbReference type="EMBL" id="KRM02828.1"/>
    </source>
</evidence>
<evidence type="ECO:0000256" key="5">
    <source>
        <dbReference type="ARBA" id="ARBA00022840"/>
    </source>
</evidence>
<keyword evidence="4 9" id="KW-0547">Nucleotide-binding</keyword>
<dbReference type="RefSeq" id="WP_056936986.1">
    <property type="nucleotide sequence ID" value="NZ_AZFN01000006.1"/>
</dbReference>
<evidence type="ECO:0000256" key="8">
    <source>
        <dbReference type="ARBA" id="ARBA00029346"/>
    </source>
</evidence>
<feature type="binding site" evidence="9">
    <location>
        <position position="73"/>
    </location>
    <ligand>
        <name>substrate</name>
    </ligand>
</feature>
<dbReference type="GO" id="GO:0005737">
    <property type="term" value="C:cytoplasm"/>
    <property type="evidence" value="ECO:0007669"/>
    <property type="project" value="UniProtKB-SubCell"/>
</dbReference>
<dbReference type="PANTHER" id="PTHR21342">
    <property type="entry name" value="PHOSPHOPANTETHEINE ADENYLYLTRANSFERASE"/>
    <property type="match status" value="1"/>
</dbReference>
<dbReference type="Gene3D" id="3.40.50.620">
    <property type="entry name" value="HUPs"/>
    <property type="match status" value="1"/>
</dbReference>
<evidence type="ECO:0000256" key="4">
    <source>
        <dbReference type="ARBA" id="ARBA00022741"/>
    </source>
</evidence>
<dbReference type="NCBIfam" id="TIGR01510">
    <property type="entry name" value="coaD_prev_kdtB"/>
    <property type="match status" value="1"/>
</dbReference>
<dbReference type="GO" id="GO:0015937">
    <property type="term" value="P:coenzyme A biosynthetic process"/>
    <property type="evidence" value="ECO:0007669"/>
    <property type="project" value="UniProtKB-UniRule"/>
</dbReference>
<reference evidence="11 12" key="1">
    <citation type="journal article" date="2015" name="Genome Announc.">
        <title>Expanding the biotechnology potential of lactobacilli through comparative genomics of 213 strains and associated genera.</title>
        <authorList>
            <person name="Sun Z."/>
            <person name="Harris H.M."/>
            <person name="McCann A."/>
            <person name="Guo C."/>
            <person name="Argimon S."/>
            <person name="Zhang W."/>
            <person name="Yang X."/>
            <person name="Jeffery I.B."/>
            <person name="Cooney J.C."/>
            <person name="Kagawa T.F."/>
            <person name="Liu W."/>
            <person name="Song Y."/>
            <person name="Salvetti E."/>
            <person name="Wrobel A."/>
            <person name="Rasinkangas P."/>
            <person name="Parkhill J."/>
            <person name="Rea M.C."/>
            <person name="O'Sullivan O."/>
            <person name="Ritari J."/>
            <person name="Douillard F.P."/>
            <person name="Paul Ross R."/>
            <person name="Yang R."/>
            <person name="Briner A.E."/>
            <person name="Felis G.E."/>
            <person name="de Vos W.M."/>
            <person name="Barrangou R."/>
            <person name="Klaenhammer T.R."/>
            <person name="Caufield P.W."/>
            <person name="Cui Y."/>
            <person name="Zhang H."/>
            <person name="O'Toole P.W."/>
        </authorList>
    </citation>
    <scope>NUCLEOTIDE SEQUENCE [LARGE SCALE GENOMIC DNA]</scope>
    <source>
        <strain evidence="11 12">DSM 16045</strain>
    </source>
</reference>
<dbReference type="CDD" id="cd02163">
    <property type="entry name" value="PPAT"/>
    <property type="match status" value="1"/>
</dbReference>
<dbReference type="NCBIfam" id="TIGR00125">
    <property type="entry name" value="cyt_tran_rel"/>
    <property type="match status" value="1"/>
</dbReference>
<proteinExistence type="inferred from homology"/>
<sequence length="177" mass="19914">MKVALFPGSFDPLTMGHLDLIRRASHLFDQVAVAVMNNSSKHPLFTVPERVNQIETAVAGLSNVSVITAQGLTVNLMNQMGADYLLRGLRNETDFRYERDIAAMNHYLDDQIETVFLLTDPKYQHLSSSLLKEVALEGGDISAYLPENLNQALQKQIHDRMIERVKQVNEKSRTSSD</sequence>
<evidence type="ECO:0000256" key="9">
    <source>
        <dbReference type="HAMAP-Rule" id="MF_00151"/>
    </source>
</evidence>
<evidence type="ECO:0000256" key="1">
    <source>
        <dbReference type="ARBA" id="ARBA00022490"/>
    </source>
</evidence>
<keyword evidence="6 9" id="KW-0460">Magnesium</keyword>
<evidence type="ECO:0000256" key="2">
    <source>
        <dbReference type="ARBA" id="ARBA00022679"/>
    </source>
</evidence>
<dbReference type="UniPathway" id="UPA00241">
    <property type="reaction ID" value="UER00355"/>
</dbReference>
<dbReference type="GO" id="GO:0004595">
    <property type="term" value="F:pantetheine-phosphate adenylyltransferase activity"/>
    <property type="evidence" value="ECO:0007669"/>
    <property type="project" value="UniProtKB-UniRule"/>
</dbReference>
<feature type="binding site" evidence="9">
    <location>
        <begin position="123"/>
        <end position="129"/>
    </location>
    <ligand>
        <name>ATP</name>
        <dbReference type="ChEBI" id="CHEBI:30616"/>
    </ligand>
</feature>
<keyword evidence="1 9" id="KW-0963">Cytoplasm</keyword>
<comment type="pathway">
    <text evidence="9">Cofactor biosynthesis; coenzyme A biosynthesis; CoA from (R)-pantothenate: step 4/5.</text>
</comment>
<dbReference type="HAMAP" id="MF_00151">
    <property type="entry name" value="PPAT_bact"/>
    <property type="match status" value="1"/>
</dbReference>
<feature type="binding site" evidence="9">
    <location>
        <begin position="88"/>
        <end position="90"/>
    </location>
    <ligand>
        <name>ATP</name>
        <dbReference type="ChEBI" id="CHEBI:30616"/>
    </ligand>
</feature>
<dbReference type="PANTHER" id="PTHR21342:SF1">
    <property type="entry name" value="PHOSPHOPANTETHEINE ADENYLYLTRANSFERASE"/>
    <property type="match status" value="1"/>
</dbReference>
<evidence type="ECO:0000256" key="6">
    <source>
        <dbReference type="ARBA" id="ARBA00022842"/>
    </source>
</evidence>
<name>A0A0R1VM40_9LACO</name>
<feature type="binding site" evidence="9">
    <location>
        <position position="98"/>
    </location>
    <ligand>
        <name>ATP</name>
        <dbReference type="ChEBI" id="CHEBI:30616"/>
    </ligand>
</feature>
<feature type="binding site" evidence="9">
    <location>
        <position position="9"/>
    </location>
    <ligand>
        <name>substrate</name>
    </ligand>
</feature>
<dbReference type="EC" id="2.7.7.3" evidence="9"/>
<dbReference type="SUPFAM" id="SSF52374">
    <property type="entry name" value="Nucleotidylyl transferase"/>
    <property type="match status" value="1"/>
</dbReference>
<comment type="function">
    <text evidence="9">Reversibly transfers an adenylyl group from ATP to 4'-phosphopantetheine, yielding dephospho-CoA (dPCoA) and pyrophosphate.</text>
</comment>
<keyword evidence="12" id="KW-1185">Reference proteome</keyword>
<feature type="binding site" evidence="9">
    <location>
        <position position="41"/>
    </location>
    <ligand>
        <name>substrate</name>
    </ligand>
</feature>
<dbReference type="InterPro" id="IPR004821">
    <property type="entry name" value="Cyt_trans-like"/>
</dbReference>
<comment type="subcellular location">
    <subcellularLocation>
        <location evidence="9">Cytoplasm</location>
    </subcellularLocation>
</comment>
<feature type="domain" description="Cytidyltransferase-like" evidence="10">
    <location>
        <begin position="5"/>
        <end position="133"/>
    </location>
</feature>
<dbReference type="PRINTS" id="PR01020">
    <property type="entry name" value="LPSBIOSNTHSS"/>
</dbReference>
<comment type="similarity">
    <text evidence="9">Belongs to the bacterial CoaD family.</text>
</comment>
<keyword evidence="5 9" id="KW-0067">ATP-binding</keyword>
<evidence type="ECO:0000313" key="12">
    <source>
        <dbReference type="Proteomes" id="UP000051739"/>
    </source>
</evidence>
<dbReference type="EMBL" id="AZFN01000006">
    <property type="protein sequence ID" value="KRM02828.1"/>
    <property type="molecule type" value="Genomic_DNA"/>
</dbReference>
<keyword evidence="7 9" id="KW-0173">Coenzyme A biosynthesis</keyword>
<gene>
    <name evidence="9" type="primary">coaD</name>
    <name evidence="11" type="ORF">FC60_GL001523</name>
</gene>
<dbReference type="GO" id="GO:0005524">
    <property type="term" value="F:ATP binding"/>
    <property type="evidence" value="ECO:0007669"/>
    <property type="project" value="UniProtKB-KW"/>
</dbReference>
<evidence type="ECO:0000259" key="10">
    <source>
        <dbReference type="Pfam" id="PF01467"/>
    </source>
</evidence>
<protein>
    <recommendedName>
        <fullName evidence="9">Phosphopantetheine adenylyltransferase</fullName>
        <ecNumber evidence="9">2.7.7.3</ecNumber>
    </recommendedName>
    <alternativeName>
        <fullName evidence="9">Dephospho-CoA pyrophosphorylase</fullName>
    </alternativeName>
    <alternativeName>
        <fullName evidence="9">Pantetheine-phosphate adenylyltransferase</fullName>
        <shortName evidence="9">PPAT</shortName>
    </alternativeName>
</protein>
<dbReference type="Pfam" id="PF01467">
    <property type="entry name" value="CTP_transf_like"/>
    <property type="match status" value="1"/>
</dbReference>
<feature type="binding site" evidence="9">
    <location>
        <begin position="9"/>
        <end position="10"/>
    </location>
    <ligand>
        <name>ATP</name>
        <dbReference type="ChEBI" id="CHEBI:30616"/>
    </ligand>
</feature>
<dbReference type="InterPro" id="IPR001980">
    <property type="entry name" value="PPAT"/>
</dbReference>
<evidence type="ECO:0000256" key="3">
    <source>
        <dbReference type="ARBA" id="ARBA00022695"/>
    </source>
</evidence>
<feature type="binding site" evidence="9">
    <location>
        <position position="87"/>
    </location>
    <ligand>
        <name>substrate</name>
    </ligand>
</feature>
<feature type="site" description="Transition state stabilizer" evidence="9">
    <location>
        <position position="17"/>
    </location>
</feature>
<comment type="catalytic activity">
    <reaction evidence="8 9">
        <text>(R)-4'-phosphopantetheine + ATP + H(+) = 3'-dephospho-CoA + diphosphate</text>
        <dbReference type="Rhea" id="RHEA:19801"/>
        <dbReference type="ChEBI" id="CHEBI:15378"/>
        <dbReference type="ChEBI" id="CHEBI:30616"/>
        <dbReference type="ChEBI" id="CHEBI:33019"/>
        <dbReference type="ChEBI" id="CHEBI:57328"/>
        <dbReference type="ChEBI" id="CHEBI:61723"/>
        <dbReference type="EC" id="2.7.7.3"/>
    </reaction>
</comment>
<organism evidence="11 12">
    <name type="scientific">Limosilactobacillus gastricus DSM 16045</name>
    <dbReference type="NCBI Taxonomy" id="1423749"/>
    <lineage>
        <taxon>Bacteria</taxon>
        <taxon>Bacillati</taxon>
        <taxon>Bacillota</taxon>
        <taxon>Bacilli</taxon>
        <taxon>Lactobacillales</taxon>
        <taxon>Lactobacillaceae</taxon>
        <taxon>Limosilactobacillus</taxon>
    </lineage>
</organism>
<evidence type="ECO:0000256" key="7">
    <source>
        <dbReference type="ARBA" id="ARBA00022993"/>
    </source>
</evidence>
<dbReference type="PATRIC" id="fig|1423749.3.peg.1576"/>
<dbReference type="AlphaFoldDB" id="A0A0R1VM40"/>
<accession>A0A0R1VM40</accession>
<feature type="binding site" evidence="9">
    <location>
        <position position="17"/>
    </location>
    <ligand>
        <name>ATP</name>
        <dbReference type="ChEBI" id="CHEBI:30616"/>
    </ligand>
</feature>
<comment type="caution">
    <text evidence="11">The sequence shown here is derived from an EMBL/GenBank/DDBJ whole genome shotgun (WGS) entry which is preliminary data.</text>
</comment>
<keyword evidence="3 9" id="KW-0548">Nucleotidyltransferase</keyword>
<dbReference type="Proteomes" id="UP000051739">
    <property type="component" value="Unassembled WGS sequence"/>
</dbReference>
<dbReference type="InterPro" id="IPR014729">
    <property type="entry name" value="Rossmann-like_a/b/a_fold"/>
</dbReference>
<keyword evidence="2 9" id="KW-0808">Transferase</keyword>